<keyword evidence="4" id="KW-1185">Reference proteome</keyword>
<dbReference type="InterPro" id="IPR046342">
    <property type="entry name" value="CBS_dom_sf"/>
</dbReference>
<protein>
    <submittedName>
        <fullName evidence="3">Mg/Co/Ni transporter MgtE</fullName>
    </submittedName>
</protein>
<dbReference type="OrthoDB" id="9764830at2"/>
<organism evidence="3 4">
    <name type="scientific">Candidatus Nanopelagicus abundans</name>
    <dbReference type="NCBI Taxonomy" id="1884916"/>
    <lineage>
        <taxon>Bacteria</taxon>
        <taxon>Bacillati</taxon>
        <taxon>Actinomycetota</taxon>
        <taxon>Actinomycetes</taxon>
        <taxon>Candidatus Nanopelagicales</taxon>
        <taxon>Candidatus Nanopelagicaceae</taxon>
        <taxon>Candidatus Nanopelagicus</taxon>
    </lineage>
</organism>
<dbReference type="GO" id="GO:0016020">
    <property type="term" value="C:membrane"/>
    <property type="evidence" value="ECO:0007669"/>
    <property type="project" value="InterPro"/>
</dbReference>
<name>A0A249L375_9ACTN</name>
<dbReference type="InterPro" id="IPR058838">
    <property type="entry name" value="SH3_actinomycetes"/>
</dbReference>
<dbReference type="GO" id="GO:0015095">
    <property type="term" value="F:magnesium ion transmembrane transporter activity"/>
    <property type="evidence" value="ECO:0007669"/>
    <property type="project" value="InterPro"/>
</dbReference>
<dbReference type="InterPro" id="IPR038076">
    <property type="entry name" value="MgtE_N_sf"/>
</dbReference>
<dbReference type="SUPFAM" id="SSF158791">
    <property type="entry name" value="MgtE N-terminal domain-like"/>
    <property type="match status" value="1"/>
</dbReference>
<dbReference type="Pfam" id="PF00571">
    <property type="entry name" value="CBS"/>
    <property type="match status" value="1"/>
</dbReference>
<sequence length="424" mass="46774">MNTSKGSNLNRVFLARLAGTAVFDPNGDQLGKVRDAVATLRSNNQPPRILGFIVEVPPRKRIFIPITRVTSIDNGHVIITGLLNMRRFEPRTNEISVLSEMLDRSVTLIETNEKVTVEDVGMELSKTGDWFIEKVHVMRRGIGLRRRGASSTLTWGEISGFTINETNQGVSNLLGTLSNLRAADLASVLHDLTIKRRVEVARALDDERLADVLEEMNEASRVELLAELEGERAADVLEEMDPDDAADLLREVGQEKAQALLALMEPEDAEGVQRLMHYEDYSAGGMMTTEPIVLTADSTVAEALSRVRLSEVAPGLASQVFVCRQPLETPTGRLMGVVYIQRLLREPPATLLGSILDSDIAPLSAETTLSEVSSYLASYNLLAVPIVDANERLLGAVTVDDVLDHLLPENWRQDETKRKESESR</sequence>
<reference evidence="3 4" key="1">
    <citation type="submission" date="2016-07" db="EMBL/GenBank/DDBJ databases">
        <title>High microdiversification within the ubiquitous acI lineage of Actinobacteria.</title>
        <authorList>
            <person name="Neuenschwander S.M."/>
            <person name="Salcher M."/>
            <person name="Ghai R."/>
            <person name="Pernthaler J."/>
        </authorList>
    </citation>
    <scope>NUCLEOTIDE SEQUENCE [LARGE SCALE GENOMIC DNA]</scope>
    <source>
        <strain evidence="3">MMS-IIB-91</strain>
    </source>
</reference>
<dbReference type="Pfam" id="PF03448">
    <property type="entry name" value="MgtE_N"/>
    <property type="match status" value="1"/>
</dbReference>
<dbReference type="InterPro" id="IPR006668">
    <property type="entry name" value="Mg_transptr_MgtE_intracell_dom"/>
</dbReference>
<dbReference type="Gene3D" id="3.10.580.10">
    <property type="entry name" value="CBS-domain"/>
    <property type="match status" value="1"/>
</dbReference>
<dbReference type="InterPro" id="IPR006669">
    <property type="entry name" value="MgtE_transporter"/>
</dbReference>
<dbReference type="CDD" id="cd04606">
    <property type="entry name" value="CBS_pair_Mg_transporter"/>
    <property type="match status" value="1"/>
</dbReference>
<gene>
    <name evidence="3" type="ORF">B1sIIB91_01015</name>
</gene>
<feature type="domain" description="CBS" evidence="2">
    <location>
        <begin position="356"/>
        <end position="415"/>
    </location>
</feature>
<proteinExistence type="predicted"/>
<evidence type="ECO:0000313" key="3">
    <source>
        <dbReference type="EMBL" id="ASY23513.1"/>
    </source>
</evidence>
<dbReference type="PROSITE" id="PS51371">
    <property type="entry name" value="CBS"/>
    <property type="match status" value="2"/>
</dbReference>
<dbReference type="InterPro" id="IPR000644">
    <property type="entry name" value="CBS_dom"/>
</dbReference>
<dbReference type="InterPro" id="IPR011033">
    <property type="entry name" value="PRC_barrel-like_sf"/>
</dbReference>
<dbReference type="AlphaFoldDB" id="A0A249L375"/>
<evidence type="ECO:0000256" key="1">
    <source>
        <dbReference type="PROSITE-ProRule" id="PRU00703"/>
    </source>
</evidence>
<dbReference type="Proteomes" id="UP000217210">
    <property type="component" value="Chromosome"/>
</dbReference>
<dbReference type="PANTHER" id="PTHR43773:SF1">
    <property type="entry name" value="MAGNESIUM TRANSPORTER MGTE"/>
    <property type="match status" value="1"/>
</dbReference>
<dbReference type="SMART" id="SM00924">
    <property type="entry name" value="MgtE_N"/>
    <property type="match status" value="1"/>
</dbReference>
<dbReference type="Pfam" id="PF05239">
    <property type="entry name" value="PRC"/>
    <property type="match status" value="1"/>
</dbReference>
<keyword evidence="1" id="KW-0129">CBS domain</keyword>
<dbReference type="PANTHER" id="PTHR43773">
    <property type="entry name" value="MAGNESIUM TRANSPORTER MGTE"/>
    <property type="match status" value="1"/>
</dbReference>
<dbReference type="SMART" id="SM00116">
    <property type="entry name" value="CBS"/>
    <property type="match status" value="1"/>
</dbReference>
<dbReference type="KEGG" id="nab:B1sIIB91_01015"/>
<evidence type="ECO:0000259" key="2">
    <source>
        <dbReference type="PROSITE" id="PS51371"/>
    </source>
</evidence>
<feature type="domain" description="CBS" evidence="2">
    <location>
        <begin position="287"/>
        <end position="354"/>
    </location>
</feature>
<dbReference type="SUPFAM" id="SSF54631">
    <property type="entry name" value="CBS-domain pair"/>
    <property type="match status" value="1"/>
</dbReference>
<dbReference type="InterPro" id="IPR027275">
    <property type="entry name" value="PRC-brl_dom"/>
</dbReference>
<dbReference type="RefSeq" id="WP_095687789.1">
    <property type="nucleotide sequence ID" value="NZ_CP016779.1"/>
</dbReference>
<accession>A0A249L375</accession>
<dbReference type="EMBL" id="CP016779">
    <property type="protein sequence ID" value="ASY23513.1"/>
    <property type="molecule type" value="Genomic_DNA"/>
</dbReference>
<evidence type="ECO:0000313" key="4">
    <source>
        <dbReference type="Proteomes" id="UP000217210"/>
    </source>
</evidence>
<dbReference type="Gene3D" id="1.25.60.10">
    <property type="entry name" value="MgtE N-terminal domain-like"/>
    <property type="match status" value="1"/>
</dbReference>
<dbReference type="Pfam" id="PF26205">
    <property type="entry name" value="SH3_actinomycetes"/>
    <property type="match status" value="1"/>
</dbReference>
<dbReference type="SUPFAM" id="SSF50346">
    <property type="entry name" value="PRC-barrel domain"/>
    <property type="match status" value="1"/>
</dbReference>